<keyword evidence="1" id="KW-1133">Transmembrane helix</keyword>
<keyword evidence="3" id="KW-1185">Reference proteome</keyword>
<name>A0A7J7FZY1_CAMSI</name>
<feature type="transmembrane region" description="Helical" evidence="1">
    <location>
        <begin position="7"/>
        <end position="24"/>
    </location>
</feature>
<dbReference type="AlphaFoldDB" id="A0A7J7FZY1"/>
<reference evidence="3" key="1">
    <citation type="journal article" date="2020" name="Nat. Commun.">
        <title>Genome assembly of wild tea tree DASZ reveals pedigree and selection history of tea varieties.</title>
        <authorList>
            <person name="Zhang W."/>
            <person name="Zhang Y."/>
            <person name="Qiu H."/>
            <person name="Guo Y."/>
            <person name="Wan H."/>
            <person name="Zhang X."/>
            <person name="Scossa F."/>
            <person name="Alseekh S."/>
            <person name="Zhang Q."/>
            <person name="Wang P."/>
            <person name="Xu L."/>
            <person name="Schmidt M.H."/>
            <person name="Jia X."/>
            <person name="Li D."/>
            <person name="Zhu A."/>
            <person name="Guo F."/>
            <person name="Chen W."/>
            <person name="Ni D."/>
            <person name="Usadel B."/>
            <person name="Fernie A.R."/>
            <person name="Wen W."/>
        </authorList>
    </citation>
    <scope>NUCLEOTIDE SEQUENCE [LARGE SCALE GENOMIC DNA]</scope>
    <source>
        <strain evidence="3">cv. G240</strain>
    </source>
</reference>
<dbReference type="EMBL" id="JACBKZ010000014">
    <property type="protein sequence ID" value="KAF5932534.1"/>
    <property type="molecule type" value="Genomic_DNA"/>
</dbReference>
<feature type="transmembrane region" description="Helical" evidence="1">
    <location>
        <begin position="36"/>
        <end position="56"/>
    </location>
</feature>
<organism evidence="2 3">
    <name type="scientific">Camellia sinensis</name>
    <name type="common">Tea plant</name>
    <name type="synonym">Thea sinensis</name>
    <dbReference type="NCBI Taxonomy" id="4442"/>
    <lineage>
        <taxon>Eukaryota</taxon>
        <taxon>Viridiplantae</taxon>
        <taxon>Streptophyta</taxon>
        <taxon>Embryophyta</taxon>
        <taxon>Tracheophyta</taxon>
        <taxon>Spermatophyta</taxon>
        <taxon>Magnoliopsida</taxon>
        <taxon>eudicotyledons</taxon>
        <taxon>Gunneridae</taxon>
        <taxon>Pentapetalae</taxon>
        <taxon>asterids</taxon>
        <taxon>Ericales</taxon>
        <taxon>Theaceae</taxon>
        <taxon>Camellia</taxon>
    </lineage>
</organism>
<reference evidence="2 3" key="2">
    <citation type="submission" date="2020-07" db="EMBL/GenBank/DDBJ databases">
        <title>Genome assembly of wild tea tree DASZ reveals pedigree and selection history of tea varieties.</title>
        <authorList>
            <person name="Zhang W."/>
        </authorList>
    </citation>
    <scope>NUCLEOTIDE SEQUENCE [LARGE SCALE GENOMIC DNA]</scope>
    <source>
        <strain evidence="3">cv. G240</strain>
        <tissue evidence="2">Leaf</tissue>
    </source>
</reference>
<keyword evidence="1" id="KW-0812">Transmembrane</keyword>
<protein>
    <submittedName>
        <fullName evidence="2">Uncharacterized protein</fullName>
    </submittedName>
</protein>
<keyword evidence="1" id="KW-0472">Membrane</keyword>
<evidence type="ECO:0000313" key="2">
    <source>
        <dbReference type="EMBL" id="KAF5932534.1"/>
    </source>
</evidence>
<sequence length="81" mass="8970">MKLAQNFPCIFSLCAVSNPLLFFIRNCSTNSNQGSLIARIVSTFCIFFNGLLAFWIKSSQKRPHSDLPIQAVTPIKGGSMM</sequence>
<comment type="caution">
    <text evidence="2">The sequence shown here is derived from an EMBL/GenBank/DDBJ whole genome shotgun (WGS) entry which is preliminary data.</text>
</comment>
<evidence type="ECO:0000313" key="3">
    <source>
        <dbReference type="Proteomes" id="UP000593564"/>
    </source>
</evidence>
<dbReference type="Proteomes" id="UP000593564">
    <property type="component" value="Unassembled WGS sequence"/>
</dbReference>
<gene>
    <name evidence="2" type="ORF">HYC85_028705</name>
</gene>
<evidence type="ECO:0000256" key="1">
    <source>
        <dbReference type="SAM" id="Phobius"/>
    </source>
</evidence>
<proteinExistence type="predicted"/>
<accession>A0A7J7FZY1</accession>